<dbReference type="NCBIfam" id="TIGR02265">
    <property type="entry name" value="Mxa_TIGR02265"/>
    <property type="match status" value="1"/>
</dbReference>
<dbReference type="InterPro" id="IPR011751">
    <property type="entry name" value="Mxa_paralog_2265"/>
</dbReference>
<gene>
    <name evidence="1" type="ORF">MYMAC_001011</name>
</gene>
<dbReference type="Pfam" id="PF09536">
    <property type="entry name" value="DUF2378"/>
    <property type="match status" value="1"/>
</dbReference>
<dbReference type="Proteomes" id="UP000217343">
    <property type="component" value="Chromosome"/>
</dbReference>
<dbReference type="AlphaFoldDB" id="A0A250JQM6"/>
<evidence type="ECO:0008006" key="3">
    <source>
        <dbReference type="Google" id="ProtNLM"/>
    </source>
</evidence>
<proteinExistence type="predicted"/>
<evidence type="ECO:0000313" key="1">
    <source>
        <dbReference type="EMBL" id="ATB45426.1"/>
    </source>
</evidence>
<dbReference type="RefSeq" id="WP_013935842.1">
    <property type="nucleotide sequence ID" value="NZ_CP022203.1"/>
</dbReference>
<evidence type="ECO:0000313" key="2">
    <source>
        <dbReference type="Proteomes" id="UP000217343"/>
    </source>
</evidence>
<keyword evidence="2" id="KW-1185">Reference proteome</keyword>
<dbReference type="OrthoDB" id="5505937at2"/>
<name>A0A250JQM6_9BACT</name>
<sequence length="200" mass="21939">MASEKLIFAQSVEALFVRALGPYLTRDGRQRLKAVGLDLSEPLRPQYTLEQWRAFLRVAAQDVFPHLPPSEASFALGARFLQGFRQTSVGRASLSLVTQLGPRRTLERVPYNVRAGNNFNEVRVEESTQDSATLWMKDVTADTPDFAAGFLAETLRSAGAGHVDVRPIAFDGTAATFRVTWTKGVSKAPVANAAGPRRVH</sequence>
<dbReference type="KEGG" id="mmas:MYMAC_001011"/>
<protein>
    <recommendedName>
        <fullName evidence="3">TIGR02265 family protein</fullName>
    </recommendedName>
</protein>
<accession>A0A250JQM6</accession>
<organism evidence="1 2">
    <name type="scientific">Corallococcus macrosporus DSM 14697</name>
    <dbReference type="NCBI Taxonomy" id="1189310"/>
    <lineage>
        <taxon>Bacteria</taxon>
        <taxon>Pseudomonadati</taxon>
        <taxon>Myxococcota</taxon>
        <taxon>Myxococcia</taxon>
        <taxon>Myxococcales</taxon>
        <taxon>Cystobacterineae</taxon>
        <taxon>Myxococcaceae</taxon>
        <taxon>Corallococcus</taxon>
    </lineage>
</organism>
<reference evidence="1 2" key="1">
    <citation type="submission" date="2017-06" db="EMBL/GenBank/DDBJ databases">
        <title>Sequencing and comparative analysis of myxobacterial genomes.</title>
        <authorList>
            <person name="Rupp O."/>
            <person name="Goesmann A."/>
            <person name="Sogaard-Andersen L."/>
        </authorList>
    </citation>
    <scope>NUCLEOTIDE SEQUENCE [LARGE SCALE GENOMIC DNA]</scope>
    <source>
        <strain evidence="1 2">DSM 14697</strain>
    </source>
</reference>
<dbReference type="EMBL" id="CP022203">
    <property type="protein sequence ID" value="ATB45426.1"/>
    <property type="molecule type" value="Genomic_DNA"/>
</dbReference>